<name>G0NZQ4_CAEBE</name>
<evidence type="ECO:0000313" key="1">
    <source>
        <dbReference type="EMBL" id="EGT41295.1"/>
    </source>
</evidence>
<accession>G0NZQ4</accession>
<dbReference type="EMBL" id="GL379991">
    <property type="protein sequence ID" value="EGT41295.1"/>
    <property type="molecule type" value="Genomic_DNA"/>
</dbReference>
<evidence type="ECO:0000313" key="2">
    <source>
        <dbReference type="Proteomes" id="UP000008068"/>
    </source>
</evidence>
<dbReference type="AlphaFoldDB" id="G0NZQ4"/>
<keyword evidence="2" id="KW-1185">Reference proteome</keyword>
<proteinExistence type="predicted"/>
<sequence>MSNLPDVVKDCIEREKEGRLKTHSTTAPDIVRNTVKPQAQKASEEDNSGFDFLPELEDVTIPYGSHYSDEEDDFVKLQ</sequence>
<dbReference type="InParanoid" id="G0NZQ4"/>
<organism evidence="2">
    <name type="scientific">Caenorhabditis brenneri</name>
    <name type="common">Nematode worm</name>
    <dbReference type="NCBI Taxonomy" id="135651"/>
    <lineage>
        <taxon>Eukaryota</taxon>
        <taxon>Metazoa</taxon>
        <taxon>Ecdysozoa</taxon>
        <taxon>Nematoda</taxon>
        <taxon>Chromadorea</taxon>
        <taxon>Rhabditida</taxon>
        <taxon>Rhabditina</taxon>
        <taxon>Rhabditomorpha</taxon>
        <taxon>Rhabditoidea</taxon>
        <taxon>Rhabditidae</taxon>
        <taxon>Peloderinae</taxon>
        <taxon>Caenorhabditis</taxon>
    </lineage>
</organism>
<reference evidence="2" key="1">
    <citation type="submission" date="2011-07" db="EMBL/GenBank/DDBJ databases">
        <authorList>
            <consortium name="Caenorhabditis brenneri Sequencing and Analysis Consortium"/>
            <person name="Wilson R.K."/>
        </authorList>
    </citation>
    <scope>NUCLEOTIDE SEQUENCE [LARGE SCALE GENOMIC DNA]</scope>
    <source>
        <strain evidence="2">PB2801</strain>
    </source>
</reference>
<dbReference type="HOGENOM" id="CLU_2624184_0_0_1"/>
<protein>
    <submittedName>
        <fullName evidence="1">Uncharacterized protein</fullName>
    </submittedName>
</protein>
<dbReference type="Proteomes" id="UP000008068">
    <property type="component" value="Unassembled WGS sequence"/>
</dbReference>
<gene>
    <name evidence="1" type="ORF">CAEBREN_08301</name>
</gene>